<dbReference type="SUPFAM" id="SSF46785">
    <property type="entry name" value="Winged helix' DNA-binding domain"/>
    <property type="match status" value="1"/>
</dbReference>
<dbReference type="Gene3D" id="1.20.120.530">
    <property type="entry name" value="GntR ligand-binding domain-like"/>
    <property type="match status" value="1"/>
</dbReference>
<organism evidence="5 6">
    <name type="scientific">Falsiroseomonas selenitidurans</name>
    <dbReference type="NCBI Taxonomy" id="2716335"/>
    <lineage>
        <taxon>Bacteria</taxon>
        <taxon>Pseudomonadati</taxon>
        <taxon>Pseudomonadota</taxon>
        <taxon>Alphaproteobacteria</taxon>
        <taxon>Acetobacterales</taxon>
        <taxon>Roseomonadaceae</taxon>
        <taxon>Falsiroseomonas</taxon>
    </lineage>
</organism>
<keyword evidence="3" id="KW-0804">Transcription</keyword>
<name>A0ABX1E4I8_9PROT</name>
<dbReference type="RefSeq" id="WP_168031835.1">
    <property type="nucleotide sequence ID" value="NZ_JAAVNE010000022.1"/>
</dbReference>
<keyword evidence="6" id="KW-1185">Reference proteome</keyword>
<feature type="domain" description="HTH gntR-type" evidence="4">
    <location>
        <begin position="15"/>
        <end position="82"/>
    </location>
</feature>
<dbReference type="PROSITE" id="PS50949">
    <property type="entry name" value="HTH_GNTR"/>
    <property type="match status" value="1"/>
</dbReference>
<protein>
    <submittedName>
        <fullName evidence="5">FCD domain-containing protein</fullName>
    </submittedName>
</protein>
<dbReference type="InterPro" id="IPR000524">
    <property type="entry name" value="Tscrpt_reg_HTH_GntR"/>
</dbReference>
<proteinExistence type="predicted"/>
<comment type="caution">
    <text evidence="5">The sequence shown here is derived from an EMBL/GenBank/DDBJ whole genome shotgun (WGS) entry which is preliminary data.</text>
</comment>
<dbReference type="Proteomes" id="UP000787635">
    <property type="component" value="Unassembled WGS sequence"/>
</dbReference>
<gene>
    <name evidence="5" type="ORF">HEQ75_14650</name>
</gene>
<dbReference type="Gene3D" id="1.10.10.10">
    <property type="entry name" value="Winged helix-like DNA-binding domain superfamily/Winged helix DNA-binding domain"/>
    <property type="match status" value="1"/>
</dbReference>
<dbReference type="Pfam" id="PF07729">
    <property type="entry name" value="FCD"/>
    <property type="match status" value="1"/>
</dbReference>
<dbReference type="EMBL" id="JAAVNE010000022">
    <property type="protein sequence ID" value="NKC32102.1"/>
    <property type="molecule type" value="Genomic_DNA"/>
</dbReference>
<evidence type="ECO:0000313" key="6">
    <source>
        <dbReference type="Proteomes" id="UP000787635"/>
    </source>
</evidence>
<evidence type="ECO:0000256" key="3">
    <source>
        <dbReference type="ARBA" id="ARBA00023163"/>
    </source>
</evidence>
<dbReference type="PANTHER" id="PTHR43537:SF20">
    <property type="entry name" value="HTH-TYPE TRANSCRIPTIONAL REPRESSOR GLAR"/>
    <property type="match status" value="1"/>
</dbReference>
<evidence type="ECO:0000256" key="2">
    <source>
        <dbReference type="ARBA" id="ARBA00023125"/>
    </source>
</evidence>
<reference evidence="5 6" key="1">
    <citation type="submission" date="2020-03" db="EMBL/GenBank/DDBJ databases">
        <title>Roseomonas selenitidurans sp. nov. isolated from urban soil.</title>
        <authorList>
            <person name="Liu H."/>
        </authorList>
    </citation>
    <scope>NUCLEOTIDE SEQUENCE [LARGE SCALE GENOMIC DNA]</scope>
    <source>
        <strain evidence="5 6">BU-1</strain>
    </source>
</reference>
<dbReference type="Pfam" id="PF00392">
    <property type="entry name" value="GntR"/>
    <property type="match status" value="1"/>
</dbReference>
<evidence type="ECO:0000313" key="5">
    <source>
        <dbReference type="EMBL" id="NKC32102.1"/>
    </source>
</evidence>
<dbReference type="SUPFAM" id="SSF48008">
    <property type="entry name" value="GntR ligand-binding domain-like"/>
    <property type="match status" value="1"/>
</dbReference>
<keyword evidence="2" id="KW-0238">DNA-binding</keyword>
<dbReference type="SMART" id="SM00895">
    <property type="entry name" value="FCD"/>
    <property type="match status" value="1"/>
</dbReference>
<keyword evidence="1" id="KW-0805">Transcription regulation</keyword>
<evidence type="ECO:0000256" key="1">
    <source>
        <dbReference type="ARBA" id="ARBA00023015"/>
    </source>
</evidence>
<evidence type="ECO:0000259" key="4">
    <source>
        <dbReference type="PROSITE" id="PS50949"/>
    </source>
</evidence>
<sequence length="237" mass="26705">MPPRPLPRPAENDAVLVSQDVLSRLKGDILDGHFAPGARLRFAELQRLYGAGIGTLREALSHLLPEGLVELDANRGFRVAAISAEDLRDVSDLHVEFEQRAIVQSVRHGGEAWESGLVLAFHRLARIERLTREERKQRSSEWLAAHRDFHRALVAACPSRWLLRLRAQTFDHMERYRLVSQRHRPLGPSKRAEHEAIQAAALARKAELAGELLAAHLRETTETVLRHAPQFMPPPPG</sequence>
<dbReference type="InterPro" id="IPR036388">
    <property type="entry name" value="WH-like_DNA-bd_sf"/>
</dbReference>
<dbReference type="InterPro" id="IPR008920">
    <property type="entry name" value="TF_FadR/GntR_C"/>
</dbReference>
<dbReference type="PANTHER" id="PTHR43537">
    <property type="entry name" value="TRANSCRIPTIONAL REGULATOR, GNTR FAMILY"/>
    <property type="match status" value="1"/>
</dbReference>
<accession>A0ABX1E4I8</accession>
<dbReference type="InterPro" id="IPR036390">
    <property type="entry name" value="WH_DNA-bd_sf"/>
</dbReference>
<dbReference type="SMART" id="SM00345">
    <property type="entry name" value="HTH_GNTR"/>
    <property type="match status" value="1"/>
</dbReference>
<dbReference type="InterPro" id="IPR011711">
    <property type="entry name" value="GntR_C"/>
</dbReference>